<sequence>MASPCILFLGGRKPITVCIYWQLSGGFDERMNLKKFSGMAPTRMVSKHRL</sequence>
<dbReference type="Proteomes" id="UP000607653">
    <property type="component" value="Unassembled WGS sequence"/>
</dbReference>
<evidence type="ECO:0000313" key="2">
    <source>
        <dbReference type="Proteomes" id="UP000607653"/>
    </source>
</evidence>
<comment type="caution">
    <text evidence="1">The sequence shown here is derived from an EMBL/GenBank/DDBJ whole genome shotgun (WGS) entry which is preliminary data.</text>
</comment>
<name>A0A822XL61_NELNU</name>
<dbReference type="AlphaFoldDB" id="A0A822XL61"/>
<reference evidence="1 2" key="1">
    <citation type="journal article" date="2020" name="Mol. Biol. Evol.">
        <title>Distinct Expression and Methylation Patterns for Genes with Different Fates following a Single Whole-Genome Duplication in Flowering Plants.</title>
        <authorList>
            <person name="Shi T."/>
            <person name="Rahmani R.S."/>
            <person name="Gugger P.F."/>
            <person name="Wang M."/>
            <person name="Li H."/>
            <person name="Zhang Y."/>
            <person name="Li Z."/>
            <person name="Wang Q."/>
            <person name="Van de Peer Y."/>
            <person name="Marchal K."/>
            <person name="Chen J."/>
        </authorList>
    </citation>
    <scope>NUCLEOTIDE SEQUENCE [LARGE SCALE GENOMIC DNA]</scope>
    <source>
        <tissue evidence="1">Leaf</tissue>
    </source>
</reference>
<protein>
    <submittedName>
        <fullName evidence="1">Uncharacterized protein</fullName>
    </submittedName>
</protein>
<accession>A0A822XL61</accession>
<dbReference type="EMBL" id="DUZY01000001">
    <property type="protein sequence ID" value="DAD20453.1"/>
    <property type="molecule type" value="Genomic_DNA"/>
</dbReference>
<evidence type="ECO:0000313" key="1">
    <source>
        <dbReference type="EMBL" id="DAD20453.1"/>
    </source>
</evidence>
<gene>
    <name evidence="1" type="ORF">HUJ06_021916</name>
</gene>
<keyword evidence="2" id="KW-1185">Reference proteome</keyword>
<organism evidence="1 2">
    <name type="scientific">Nelumbo nucifera</name>
    <name type="common">Sacred lotus</name>
    <dbReference type="NCBI Taxonomy" id="4432"/>
    <lineage>
        <taxon>Eukaryota</taxon>
        <taxon>Viridiplantae</taxon>
        <taxon>Streptophyta</taxon>
        <taxon>Embryophyta</taxon>
        <taxon>Tracheophyta</taxon>
        <taxon>Spermatophyta</taxon>
        <taxon>Magnoliopsida</taxon>
        <taxon>Proteales</taxon>
        <taxon>Nelumbonaceae</taxon>
        <taxon>Nelumbo</taxon>
    </lineage>
</organism>
<proteinExistence type="predicted"/>